<feature type="domain" description="DUF2148" evidence="1">
    <location>
        <begin position="98"/>
        <end position="160"/>
    </location>
</feature>
<protein>
    <submittedName>
        <fullName evidence="2">Ferredoxin</fullName>
    </submittedName>
</protein>
<dbReference type="PANTHER" id="PTHR40101:SF1">
    <property type="entry name" value="4FE-4S DOMAIN-CONTAINING PROTEIN"/>
    <property type="match status" value="1"/>
</dbReference>
<dbReference type="PANTHER" id="PTHR40101">
    <property type="entry name" value="CONSERVED PROTEIN"/>
    <property type="match status" value="1"/>
</dbReference>
<organism evidence="2">
    <name type="scientific">Ignisphaera aggregans</name>
    <dbReference type="NCBI Taxonomy" id="334771"/>
    <lineage>
        <taxon>Archaea</taxon>
        <taxon>Thermoproteota</taxon>
        <taxon>Thermoprotei</taxon>
        <taxon>Desulfurococcales</taxon>
        <taxon>Desulfurococcaceae</taxon>
        <taxon>Ignisphaera</taxon>
    </lineage>
</organism>
<proteinExistence type="predicted"/>
<dbReference type="Pfam" id="PF09918">
    <property type="entry name" value="DUF2148"/>
    <property type="match status" value="1"/>
</dbReference>
<evidence type="ECO:0000313" key="2">
    <source>
        <dbReference type="EMBL" id="HGI87750.1"/>
    </source>
</evidence>
<evidence type="ECO:0000259" key="1">
    <source>
        <dbReference type="Pfam" id="PF09918"/>
    </source>
</evidence>
<name>A0A7C4FHK5_9CREN</name>
<dbReference type="InterPro" id="IPR019224">
    <property type="entry name" value="DUF2148"/>
</dbReference>
<reference evidence="2" key="1">
    <citation type="journal article" date="2020" name="mSystems">
        <title>Genome- and Community-Level Interaction Insights into Carbon Utilization and Element Cycling Functions of Hydrothermarchaeota in Hydrothermal Sediment.</title>
        <authorList>
            <person name="Zhou Z."/>
            <person name="Liu Y."/>
            <person name="Xu W."/>
            <person name="Pan J."/>
            <person name="Luo Z.H."/>
            <person name="Li M."/>
        </authorList>
    </citation>
    <scope>NUCLEOTIDE SEQUENCE [LARGE SCALE GENOMIC DNA]</scope>
    <source>
        <strain evidence="2">SpSt-732</strain>
    </source>
</reference>
<dbReference type="AlphaFoldDB" id="A0A7C4FHK5"/>
<sequence>MGNELDDAVNQVAKLMAVSAITAPKARGVNNIVIKILSKRDDIELLAEKMEELSQIYGDFFARDANNVRNSDAIVLLGCKVTKMGVKKPMKWSLDADTVLSLINLGIALGSAVKTAALLNVDNRIMMSIGVAAQEMGLMEADYAFGIPLSVRPKNIYFDRVWPPK</sequence>
<comment type="caution">
    <text evidence="2">The sequence shown here is derived from an EMBL/GenBank/DDBJ whole genome shotgun (WGS) entry which is preliminary data.</text>
</comment>
<gene>
    <name evidence="2" type="ORF">ENV14_05080</name>
</gene>
<dbReference type="EMBL" id="DTFF01000043">
    <property type="protein sequence ID" value="HGI87750.1"/>
    <property type="molecule type" value="Genomic_DNA"/>
</dbReference>
<accession>A0A7C4FHK5</accession>